<dbReference type="Proteomes" id="UP000269271">
    <property type="component" value="Unassembled WGS sequence"/>
</dbReference>
<dbReference type="EMBL" id="QTQX01000007">
    <property type="protein sequence ID" value="RQT29961.1"/>
    <property type="molecule type" value="Genomic_DNA"/>
</dbReference>
<accession>A0A3N8R2J0</accession>
<organism evidence="1 2">
    <name type="scientific">Burkholderia contaminans</name>
    <dbReference type="NCBI Taxonomy" id="488447"/>
    <lineage>
        <taxon>Bacteria</taxon>
        <taxon>Pseudomonadati</taxon>
        <taxon>Pseudomonadota</taxon>
        <taxon>Betaproteobacteria</taxon>
        <taxon>Burkholderiales</taxon>
        <taxon>Burkholderiaceae</taxon>
        <taxon>Burkholderia</taxon>
        <taxon>Burkholderia cepacia complex</taxon>
    </lineage>
</organism>
<sequence length="170" mass="18208">MEAKPIAKAVVTLIVVMSVGGLVRHAIDSLRGTPVPTVAPDSAQPEVQKQMDIEAAKQTEAAASAERLAVLGVVGKTYDAMRNQQSMTVSSVGVIHTAKVMTACMEYASQNGFGGMNRGHATWQLKQGGAVKFAADSASSWNRDCTHKDYVDYTDLGRSLLKKMKDHDAQ</sequence>
<dbReference type="AlphaFoldDB" id="A0A3N8R2J0"/>
<comment type="caution">
    <text evidence="1">The sequence shown here is derived from an EMBL/GenBank/DDBJ whole genome shotgun (WGS) entry which is preliminary data.</text>
</comment>
<evidence type="ECO:0000313" key="2">
    <source>
        <dbReference type="Proteomes" id="UP000269271"/>
    </source>
</evidence>
<dbReference type="RefSeq" id="WP_124617578.1">
    <property type="nucleotide sequence ID" value="NZ_JAIZRD010000060.1"/>
</dbReference>
<gene>
    <name evidence="1" type="ORF">DF037_12780</name>
</gene>
<proteinExistence type="predicted"/>
<reference evidence="1 2" key="1">
    <citation type="submission" date="2018-08" db="EMBL/GenBank/DDBJ databases">
        <title>Comparative analysis of Burkholderia isolates from Puerto Rico.</title>
        <authorList>
            <person name="Hall C."/>
            <person name="Sahl J."/>
            <person name="Wagner D."/>
        </authorList>
    </citation>
    <scope>NUCLEOTIDE SEQUENCE [LARGE SCALE GENOMIC DNA]</scope>
    <source>
        <strain evidence="1 2">Bp9001</strain>
    </source>
</reference>
<protein>
    <submittedName>
        <fullName evidence="1">Uncharacterized protein</fullName>
    </submittedName>
</protein>
<name>A0A3N8R2J0_9BURK</name>
<evidence type="ECO:0000313" key="1">
    <source>
        <dbReference type="EMBL" id="RQT29961.1"/>
    </source>
</evidence>